<feature type="transmembrane region" description="Helical" evidence="5">
    <location>
        <begin position="12"/>
        <end position="28"/>
    </location>
</feature>
<feature type="domain" description="Integral membrane bound transporter" evidence="6">
    <location>
        <begin position="186"/>
        <end position="316"/>
    </location>
</feature>
<feature type="transmembrane region" description="Helical" evidence="5">
    <location>
        <begin position="276"/>
        <end position="294"/>
    </location>
</feature>
<evidence type="ECO:0000256" key="1">
    <source>
        <dbReference type="ARBA" id="ARBA00004141"/>
    </source>
</evidence>
<keyword evidence="8" id="KW-1185">Reference proteome</keyword>
<comment type="subcellular location">
    <subcellularLocation>
        <location evidence="1">Membrane</location>
        <topology evidence="1">Multi-pass membrane protein</topology>
    </subcellularLocation>
</comment>
<feature type="transmembrane region" description="Helical" evidence="5">
    <location>
        <begin position="85"/>
        <end position="101"/>
    </location>
</feature>
<feature type="transmembrane region" description="Helical" evidence="5">
    <location>
        <begin position="34"/>
        <end position="50"/>
    </location>
</feature>
<evidence type="ECO:0000256" key="4">
    <source>
        <dbReference type="ARBA" id="ARBA00023136"/>
    </source>
</evidence>
<gene>
    <name evidence="7" type="ORF">ACFQ3F_02400</name>
</gene>
<keyword evidence="4 5" id="KW-0472">Membrane</keyword>
<feature type="transmembrane region" description="Helical" evidence="5">
    <location>
        <begin position="172"/>
        <end position="191"/>
    </location>
</feature>
<accession>A0ABW3VVN6</accession>
<feature type="transmembrane region" description="Helical" evidence="5">
    <location>
        <begin position="252"/>
        <end position="269"/>
    </location>
</feature>
<keyword evidence="2 5" id="KW-0812">Transmembrane</keyword>
<proteinExistence type="predicted"/>
<sequence length="336" mass="34177">MRQPPSDHRHAARVALGLLVPGAVLLVVGRPDLLLYVVFGSFAGMYGRAAGPRERLRHQFHGAGMIVTGVGLGVTLAATDAPARVLLLAVIGFATLGSLVTDRLRLRPGGPFFGIFALGATASVSPALVAPWVAIALCAGTAVGAMALGLLDRDPAPAADAEPRETGLPAGAVAQAIRYALATAAAGLLGLGLGLDHANWAMTAAAVPLAVITPGEPLDLRAVVDRAGHRVAGTLAGLLVTAAVLLPEPRPAVLALVAIALLFPTELFLARHHGIALGFFTPLIMLMTELAAPSDPLDLLLARGADTVLGVVAGVAAAALVSGRVRLPRPTMAIER</sequence>
<protein>
    <submittedName>
        <fullName evidence="7">FUSC family protein</fullName>
    </submittedName>
</protein>
<reference evidence="8" key="1">
    <citation type="journal article" date="2019" name="Int. J. Syst. Evol. Microbiol.">
        <title>The Global Catalogue of Microorganisms (GCM) 10K type strain sequencing project: providing services to taxonomists for standard genome sequencing and annotation.</title>
        <authorList>
            <consortium name="The Broad Institute Genomics Platform"/>
            <consortium name="The Broad Institute Genome Sequencing Center for Infectious Disease"/>
            <person name="Wu L."/>
            <person name="Ma J."/>
        </authorList>
    </citation>
    <scope>NUCLEOTIDE SEQUENCE [LARGE SCALE GENOMIC DNA]</scope>
    <source>
        <strain evidence="8">CCUG 52478</strain>
    </source>
</reference>
<name>A0ABW3VVN6_9ACTN</name>
<dbReference type="RefSeq" id="WP_367921477.1">
    <property type="nucleotide sequence ID" value="NZ_BAABAC010000043.1"/>
</dbReference>
<dbReference type="Pfam" id="PF13515">
    <property type="entry name" value="FUSC_2"/>
    <property type="match status" value="1"/>
</dbReference>
<feature type="transmembrane region" description="Helical" evidence="5">
    <location>
        <begin position="62"/>
        <end position="79"/>
    </location>
</feature>
<evidence type="ECO:0000313" key="7">
    <source>
        <dbReference type="EMBL" id="MFD1246630.1"/>
    </source>
</evidence>
<organism evidence="7 8">
    <name type="scientific">Nocardioides ginsengisoli</name>
    <dbReference type="NCBI Taxonomy" id="363868"/>
    <lineage>
        <taxon>Bacteria</taxon>
        <taxon>Bacillati</taxon>
        <taxon>Actinomycetota</taxon>
        <taxon>Actinomycetes</taxon>
        <taxon>Propionibacteriales</taxon>
        <taxon>Nocardioidaceae</taxon>
        <taxon>Nocardioides</taxon>
    </lineage>
</organism>
<evidence type="ECO:0000256" key="2">
    <source>
        <dbReference type="ARBA" id="ARBA00022692"/>
    </source>
</evidence>
<feature type="transmembrane region" description="Helical" evidence="5">
    <location>
        <begin position="300"/>
        <end position="322"/>
    </location>
</feature>
<evidence type="ECO:0000313" key="8">
    <source>
        <dbReference type="Proteomes" id="UP001597229"/>
    </source>
</evidence>
<feature type="transmembrane region" description="Helical" evidence="5">
    <location>
        <begin position="227"/>
        <end position="246"/>
    </location>
</feature>
<evidence type="ECO:0000256" key="5">
    <source>
        <dbReference type="SAM" id="Phobius"/>
    </source>
</evidence>
<evidence type="ECO:0000256" key="3">
    <source>
        <dbReference type="ARBA" id="ARBA00022989"/>
    </source>
</evidence>
<feature type="transmembrane region" description="Helical" evidence="5">
    <location>
        <begin position="108"/>
        <end position="126"/>
    </location>
</feature>
<dbReference type="InterPro" id="IPR049453">
    <property type="entry name" value="Memb_transporter_dom"/>
</dbReference>
<dbReference type="EMBL" id="JBHTLX010000004">
    <property type="protein sequence ID" value="MFD1246630.1"/>
    <property type="molecule type" value="Genomic_DNA"/>
</dbReference>
<comment type="caution">
    <text evidence="7">The sequence shown here is derived from an EMBL/GenBank/DDBJ whole genome shotgun (WGS) entry which is preliminary data.</text>
</comment>
<dbReference type="Proteomes" id="UP001597229">
    <property type="component" value="Unassembled WGS sequence"/>
</dbReference>
<keyword evidence="3 5" id="KW-1133">Transmembrane helix</keyword>
<evidence type="ECO:0000259" key="6">
    <source>
        <dbReference type="Pfam" id="PF13515"/>
    </source>
</evidence>